<dbReference type="AlphaFoldDB" id="A0A2H0WY76"/>
<sequence>MDSKHAFFIGIKGVGMCALALAMDDAGWVVSGSDTDESFITDDILVKRNLGVRPLDSPVPDNTDLIVYSAAYSPPSTINNLRSTPLAQALAEFVHNKKVIAVAGVGGKTTTSAMLAALFSAAGRDLGYYVGTGSISGLSAPGHAGSDPYYIVEADEYAVSKSDHRPKFALLTPQILITTNIIHDHPDIYPGESSTLTAFANLVRSIPAGGTWIANPSDPLTAQILSLQGQSLKGTSLASMSDSESRRVKVIRYGTDHPFYRQLKLSVFGEQNKLDALAAVLAAIEAGLTQSQALKSIGAYRGAGRRQEFRGEVAGRLLYDDYGHHPREIELTIKSFKEHFPNNRLLLVFESHTYSRTEALLSEFASAIALADLPFIMPIFESAREKGQGHTVTTESFATLIPHATPLTWDNAAELVWSASYPGDIILTMGAGFVYKLHEQFKKL</sequence>
<dbReference type="InterPro" id="IPR036615">
    <property type="entry name" value="Mur_ligase_C_dom_sf"/>
</dbReference>
<dbReference type="GO" id="GO:0008360">
    <property type="term" value="P:regulation of cell shape"/>
    <property type="evidence" value="ECO:0007669"/>
    <property type="project" value="UniProtKB-KW"/>
</dbReference>
<dbReference type="SUPFAM" id="SSF53244">
    <property type="entry name" value="MurD-like peptide ligases, peptide-binding domain"/>
    <property type="match status" value="1"/>
</dbReference>
<name>A0A2H0WY76_9BACT</name>
<evidence type="ECO:0000256" key="5">
    <source>
        <dbReference type="ARBA" id="ARBA00022960"/>
    </source>
</evidence>
<dbReference type="Gene3D" id="3.40.50.720">
    <property type="entry name" value="NAD(P)-binding Rossmann-like Domain"/>
    <property type="match status" value="1"/>
</dbReference>
<feature type="domain" description="Mur ligase central" evidence="11">
    <location>
        <begin position="102"/>
        <end position="283"/>
    </location>
</feature>
<dbReference type="GO" id="GO:0016881">
    <property type="term" value="F:acid-amino acid ligase activity"/>
    <property type="evidence" value="ECO:0007669"/>
    <property type="project" value="InterPro"/>
</dbReference>
<dbReference type="SUPFAM" id="SSF51984">
    <property type="entry name" value="MurCD N-terminal domain"/>
    <property type="match status" value="1"/>
</dbReference>
<keyword evidence="8" id="KW-0961">Cell wall biogenesis/degradation</keyword>
<dbReference type="InterPro" id="IPR004101">
    <property type="entry name" value="Mur_ligase_C"/>
</dbReference>
<dbReference type="InterPro" id="IPR050061">
    <property type="entry name" value="MurCDEF_pg_biosynth"/>
</dbReference>
<dbReference type="Gene3D" id="3.40.1190.10">
    <property type="entry name" value="Mur-like, catalytic domain"/>
    <property type="match status" value="1"/>
</dbReference>
<evidence type="ECO:0008006" key="14">
    <source>
        <dbReference type="Google" id="ProtNLM"/>
    </source>
</evidence>
<evidence type="ECO:0000259" key="9">
    <source>
        <dbReference type="Pfam" id="PF01225"/>
    </source>
</evidence>
<dbReference type="Pfam" id="PF02875">
    <property type="entry name" value="Mur_ligase_C"/>
    <property type="match status" value="1"/>
</dbReference>
<feature type="domain" description="Mur ligase C-terminal" evidence="10">
    <location>
        <begin position="305"/>
        <end position="432"/>
    </location>
</feature>
<dbReference type="InterPro" id="IPR013221">
    <property type="entry name" value="Mur_ligase_cen"/>
</dbReference>
<proteinExistence type="predicted"/>
<feature type="domain" description="Mur ligase N-terminal catalytic" evidence="9">
    <location>
        <begin position="8"/>
        <end position="95"/>
    </location>
</feature>
<dbReference type="Pfam" id="PF01225">
    <property type="entry name" value="Mur_ligase"/>
    <property type="match status" value="1"/>
</dbReference>
<dbReference type="Proteomes" id="UP000229574">
    <property type="component" value="Unassembled WGS sequence"/>
</dbReference>
<dbReference type="PANTHER" id="PTHR43445:SF3">
    <property type="entry name" value="UDP-N-ACETYLMURAMATE--L-ALANINE LIGASE"/>
    <property type="match status" value="1"/>
</dbReference>
<evidence type="ECO:0000313" key="12">
    <source>
        <dbReference type="EMBL" id="PIS17626.1"/>
    </source>
</evidence>
<keyword evidence="4" id="KW-0067">ATP-binding</keyword>
<dbReference type="GO" id="GO:0005524">
    <property type="term" value="F:ATP binding"/>
    <property type="evidence" value="ECO:0007669"/>
    <property type="project" value="UniProtKB-KW"/>
</dbReference>
<keyword evidence="5" id="KW-0133">Cell shape</keyword>
<dbReference type="InterPro" id="IPR036565">
    <property type="entry name" value="Mur-like_cat_sf"/>
</dbReference>
<keyword evidence="6" id="KW-0573">Peptidoglycan synthesis</keyword>
<evidence type="ECO:0000256" key="8">
    <source>
        <dbReference type="ARBA" id="ARBA00023316"/>
    </source>
</evidence>
<dbReference type="Gene3D" id="3.90.190.20">
    <property type="entry name" value="Mur ligase, C-terminal domain"/>
    <property type="match status" value="1"/>
</dbReference>
<evidence type="ECO:0000259" key="11">
    <source>
        <dbReference type="Pfam" id="PF08245"/>
    </source>
</evidence>
<dbReference type="EMBL" id="PEYY01000134">
    <property type="protein sequence ID" value="PIS17626.1"/>
    <property type="molecule type" value="Genomic_DNA"/>
</dbReference>
<keyword evidence="1" id="KW-0436">Ligase</keyword>
<evidence type="ECO:0000256" key="6">
    <source>
        <dbReference type="ARBA" id="ARBA00022984"/>
    </source>
</evidence>
<gene>
    <name evidence="12" type="ORF">COT54_03655</name>
</gene>
<dbReference type="GO" id="GO:0051301">
    <property type="term" value="P:cell division"/>
    <property type="evidence" value="ECO:0007669"/>
    <property type="project" value="UniProtKB-KW"/>
</dbReference>
<evidence type="ECO:0000256" key="4">
    <source>
        <dbReference type="ARBA" id="ARBA00022840"/>
    </source>
</evidence>
<reference evidence="13" key="1">
    <citation type="submission" date="2017-09" db="EMBL/GenBank/DDBJ databases">
        <title>Depth-based differentiation of microbial function through sediment-hosted aquifers and enrichment of novel symbionts in the deep terrestrial subsurface.</title>
        <authorList>
            <person name="Probst A.J."/>
            <person name="Ladd B."/>
            <person name="Jarett J.K."/>
            <person name="Geller-Mcgrath D.E."/>
            <person name="Sieber C.M.K."/>
            <person name="Emerson J.B."/>
            <person name="Anantharaman K."/>
            <person name="Thomas B.C."/>
            <person name="Malmstrom R."/>
            <person name="Stieglmeier M."/>
            <person name="Klingl A."/>
            <person name="Woyke T."/>
            <person name="Ryan C.M."/>
            <person name="Banfield J.F."/>
        </authorList>
    </citation>
    <scope>NUCLEOTIDE SEQUENCE [LARGE SCALE GENOMIC DNA]</scope>
</reference>
<evidence type="ECO:0000256" key="7">
    <source>
        <dbReference type="ARBA" id="ARBA00023306"/>
    </source>
</evidence>
<evidence type="ECO:0000256" key="1">
    <source>
        <dbReference type="ARBA" id="ARBA00022598"/>
    </source>
</evidence>
<evidence type="ECO:0000313" key="13">
    <source>
        <dbReference type="Proteomes" id="UP000229574"/>
    </source>
</evidence>
<dbReference type="InterPro" id="IPR000713">
    <property type="entry name" value="Mur_ligase_N"/>
</dbReference>
<dbReference type="SUPFAM" id="SSF53623">
    <property type="entry name" value="MurD-like peptide ligases, catalytic domain"/>
    <property type="match status" value="1"/>
</dbReference>
<keyword evidence="3" id="KW-0547">Nucleotide-binding</keyword>
<dbReference type="GO" id="GO:0071555">
    <property type="term" value="P:cell wall organization"/>
    <property type="evidence" value="ECO:0007669"/>
    <property type="project" value="UniProtKB-KW"/>
</dbReference>
<dbReference type="GO" id="GO:0009252">
    <property type="term" value="P:peptidoglycan biosynthetic process"/>
    <property type="evidence" value="ECO:0007669"/>
    <property type="project" value="UniProtKB-KW"/>
</dbReference>
<protein>
    <recommendedName>
        <fullName evidence="14">UDP-N-acetylmuramate--L-alanine ligase</fullName>
    </recommendedName>
</protein>
<evidence type="ECO:0000259" key="10">
    <source>
        <dbReference type="Pfam" id="PF02875"/>
    </source>
</evidence>
<organism evidence="12 13">
    <name type="scientific">Candidatus Collierbacteria bacterium CG09_land_8_20_14_0_10_46_12</name>
    <dbReference type="NCBI Taxonomy" id="1974533"/>
    <lineage>
        <taxon>Bacteria</taxon>
        <taxon>Candidatus Collieribacteriota</taxon>
    </lineage>
</organism>
<keyword evidence="7" id="KW-0131">Cell cycle</keyword>
<accession>A0A2H0WY76</accession>
<dbReference type="Pfam" id="PF08245">
    <property type="entry name" value="Mur_ligase_M"/>
    <property type="match status" value="1"/>
</dbReference>
<keyword evidence="2" id="KW-0132">Cell division</keyword>
<dbReference type="PANTHER" id="PTHR43445">
    <property type="entry name" value="UDP-N-ACETYLMURAMATE--L-ALANINE LIGASE-RELATED"/>
    <property type="match status" value="1"/>
</dbReference>
<evidence type="ECO:0000256" key="2">
    <source>
        <dbReference type="ARBA" id="ARBA00022618"/>
    </source>
</evidence>
<comment type="caution">
    <text evidence="12">The sequence shown here is derived from an EMBL/GenBank/DDBJ whole genome shotgun (WGS) entry which is preliminary data.</text>
</comment>
<evidence type="ECO:0000256" key="3">
    <source>
        <dbReference type="ARBA" id="ARBA00022741"/>
    </source>
</evidence>